<dbReference type="Proteomes" id="UP001056610">
    <property type="component" value="Chromosome"/>
</dbReference>
<accession>A0ABY4QGI1</accession>
<evidence type="ECO:0000313" key="4">
    <source>
        <dbReference type="Proteomes" id="UP001056610"/>
    </source>
</evidence>
<evidence type="ECO:0000256" key="2">
    <source>
        <dbReference type="SAM" id="SignalP"/>
    </source>
</evidence>
<name>A0ABY4QGI1_9MYCO</name>
<feature type="signal peptide" evidence="2">
    <location>
        <begin position="1"/>
        <end position="22"/>
    </location>
</feature>
<reference evidence="3" key="1">
    <citation type="submission" date="2022-05" db="EMBL/GenBank/DDBJ databases">
        <title>A methanotrophic Mycobacterium dominates a cave microbial ecosystem.</title>
        <authorList>
            <person name="Van Spanning R.J.M."/>
            <person name="Guan Q."/>
            <person name="Melkonian C."/>
            <person name="Gallant J."/>
            <person name="Polerecky L."/>
            <person name="Flot J.-F."/>
            <person name="Brandt B.W."/>
            <person name="Braster M."/>
            <person name="Iturbe Espinoza P."/>
            <person name="Aerts J."/>
            <person name="Meima-Franke M."/>
            <person name="Piersma S.R."/>
            <person name="Bunduc C."/>
            <person name="Ummels R."/>
            <person name="Pain A."/>
            <person name="Fleming E.J."/>
            <person name="van der Wel N."/>
            <person name="Gherman V.D."/>
            <person name="Sarbu S.M."/>
            <person name="Bodelier P.L.E."/>
            <person name="Bitter W."/>
        </authorList>
    </citation>
    <scope>NUCLEOTIDE SEQUENCE</scope>
    <source>
        <strain evidence="3">Sulfur Cave</strain>
    </source>
</reference>
<keyword evidence="4" id="KW-1185">Reference proteome</keyword>
<keyword evidence="2" id="KW-0732">Signal</keyword>
<dbReference type="EMBL" id="CP097320">
    <property type="protein sequence ID" value="UQX09611.1"/>
    <property type="molecule type" value="Genomic_DNA"/>
</dbReference>
<sequence>MKHVMTMALIATAVLAAPAGYADPDPHNPDVGANFCPGGAGVGGQPGQPAEPYCDGVPYADGSYWHAIKRSGTNVVVVQCVKPPPPPGPFSGLLPQLPPGPLPAPPGSCVETAQ</sequence>
<feature type="chain" id="PRO_5045189099" description="Secreted protein" evidence="2">
    <location>
        <begin position="23"/>
        <end position="114"/>
    </location>
</feature>
<protein>
    <recommendedName>
        <fullName evidence="5">Secreted protein</fullName>
    </recommendedName>
</protein>
<feature type="compositionally biased region" description="Pro residues" evidence="1">
    <location>
        <begin position="96"/>
        <end position="106"/>
    </location>
</feature>
<evidence type="ECO:0000256" key="1">
    <source>
        <dbReference type="SAM" id="MobiDB-lite"/>
    </source>
</evidence>
<evidence type="ECO:0008006" key="5">
    <source>
        <dbReference type="Google" id="ProtNLM"/>
    </source>
</evidence>
<proteinExistence type="predicted"/>
<evidence type="ECO:0000313" key="3">
    <source>
        <dbReference type="EMBL" id="UQX09611.1"/>
    </source>
</evidence>
<dbReference type="RefSeq" id="WP_219067120.1">
    <property type="nucleotide sequence ID" value="NZ_CAJUXY010000015.1"/>
</dbReference>
<organism evidence="3 4">
    <name type="scientific">Candidatus Mycobacterium methanotrophicum</name>
    <dbReference type="NCBI Taxonomy" id="2943498"/>
    <lineage>
        <taxon>Bacteria</taxon>
        <taxon>Bacillati</taxon>
        <taxon>Actinomycetota</taxon>
        <taxon>Actinomycetes</taxon>
        <taxon>Mycobacteriales</taxon>
        <taxon>Mycobacteriaceae</taxon>
        <taxon>Mycobacterium</taxon>
    </lineage>
</organism>
<gene>
    <name evidence="3" type="ORF">M5I08_14735</name>
</gene>
<feature type="region of interest" description="Disordered" evidence="1">
    <location>
        <begin position="88"/>
        <end position="114"/>
    </location>
</feature>